<feature type="transmembrane region" description="Helical" evidence="1">
    <location>
        <begin position="185"/>
        <end position="206"/>
    </location>
</feature>
<reference evidence="2" key="1">
    <citation type="submission" date="2020-03" db="EMBL/GenBank/DDBJ databases">
        <title>A high-quality chromosome-level genome assembly of a woody plant with both climbing and erect habits, Rhamnella rubrinervis.</title>
        <authorList>
            <person name="Lu Z."/>
            <person name="Yang Y."/>
            <person name="Zhu X."/>
            <person name="Sun Y."/>
        </authorList>
    </citation>
    <scope>NUCLEOTIDE SEQUENCE</scope>
    <source>
        <strain evidence="2">BYM</strain>
        <tissue evidence="2">Leaf</tissue>
    </source>
</reference>
<dbReference type="OrthoDB" id="777403at2759"/>
<feature type="transmembrane region" description="Helical" evidence="1">
    <location>
        <begin position="276"/>
        <end position="296"/>
    </location>
</feature>
<keyword evidence="1" id="KW-1133">Transmembrane helix</keyword>
<feature type="transmembrane region" description="Helical" evidence="1">
    <location>
        <begin position="239"/>
        <end position="256"/>
    </location>
</feature>
<dbReference type="PANTHER" id="PTHR33133:SF51">
    <property type="entry name" value="THH1_TOM1_TOM3 DOMAIN-CONTAINING PROTEIN"/>
    <property type="match status" value="1"/>
</dbReference>
<keyword evidence="1" id="KW-0812">Transmembrane</keyword>
<organism evidence="2 3">
    <name type="scientific">Rhamnella rubrinervis</name>
    <dbReference type="NCBI Taxonomy" id="2594499"/>
    <lineage>
        <taxon>Eukaryota</taxon>
        <taxon>Viridiplantae</taxon>
        <taxon>Streptophyta</taxon>
        <taxon>Embryophyta</taxon>
        <taxon>Tracheophyta</taxon>
        <taxon>Spermatophyta</taxon>
        <taxon>Magnoliopsida</taxon>
        <taxon>eudicotyledons</taxon>
        <taxon>Gunneridae</taxon>
        <taxon>Pentapetalae</taxon>
        <taxon>rosids</taxon>
        <taxon>fabids</taxon>
        <taxon>Rosales</taxon>
        <taxon>Rhamnaceae</taxon>
        <taxon>rhamnoid group</taxon>
        <taxon>Rhamneae</taxon>
        <taxon>Rhamnella</taxon>
    </lineage>
</organism>
<dbReference type="PANTHER" id="PTHR33133">
    <property type="entry name" value="OS08G0107100 PROTEIN-RELATED"/>
    <property type="match status" value="1"/>
</dbReference>
<keyword evidence="1" id="KW-0472">Membrane</keyword>
<feature type="transmembrane region" description="Helical" evidence="1">
    <location>
        <begin position="104"/>
        <end position="127"/>
    </location>
</feature>
<proteinExistence type="predicted"/>
<comment type="caution">
    <text evidence="2">The sequence shown here is derived from an EMBL/GenBank/DDBJ whole genome shotgun (WGS) entry which is preliminary data.</text>
</comment>
<dbReference type="Proteomes" id="UP000796880">
    <property type="component" value="Unassembled WGS sequence"/>
</dbReference>
<protein>
    <submittedName>
        <fullName evidence="2">Uncharacterized protein</fullName>
    </submittedName>
</protein>
<keyword evidence="3" id="KW-1185">Reference proteome</keyword>
<evidence type="ECO:0000313" key="3">
    <source>
        <dbReference type="Proteomes" id="UP000796880"/>
    </source>
</evidence>
<evidence type="ECO:0000256" key="1">
    <source>
        <dbReference type="SAM" id="Phobius"/>
    </source>
</evidence>
<accession>A0A8K0GWE6</accession>
<gene>
    <name evidence="2" type="ORF">FNV43_RR18391</name>
</gene>
<dbReference type="EMBL" id="VOIH02000008">
    <property type="protein sequence ID" value="KAF3440113.1"/>
    <property type="molecule type" value="Genomic_DNA"/>
</dbReference>
<dbReference type="AlphaFoldDB" id="A0A8K0GWE6"/>
<feature type="transmembrane region" description="Helical" evidence="1">
    <location>
        <begin position="35"/>
        <end position="55"/>
    </location>
</feature>
<name>A0A8K0GWE6_9ROSA</name>
<feature type="transmembrane region" description="Helical" evidence="1">
    <location>
        <begin position="148"/>
        <end position="173"/>
    </location>
</feature>
<sequence>MHPPNQRIMEREQEEMQSLGLFEIYREAYKMVLSWMKIFSQITLALIFPMCFIFLGQTEVSEILYENATQQSISTTLGQEYIKKLSNLLLSSKFKTYLLFKTAYLTYLLIVSFLSTSTVAYTVACIHTGRKVTFDKAMGAFPKVLNRLLLTSFCTFIAFLAYQVMATMVVLGWDIFMNPSMKPRAVIVLLLTGSLRVLYFVGLVYIGTFWQLAQVVSVLEDLQGFQAMIKSQKLIKGKMWMAIFIFFNFSVTIYIVESAFQKMVVQRWHLGMWDRVVYGTVCLMLLIILSLFERVIKTIFYFVCKSYQHEDMDMSVLSDDDDEDQLEIYLLGDHQHVFCRGKDVQHYEFYV</sequence>
<evidence type="ECO:0000313" key="2">
    <source>
        <dbReference type="EMBL" id="KAF3440113.1"/>
    </source>
</evidence>